<dbReference type="Proteomes" id="UP000186914">
    <property type="component" value="Unassembled WGS sequence"/>
</dbReference>
<evidence type="ECO:0000313" key="1">
    <source>
        <dbReference type="EMBL" id="SIR88721.1"/>
    </source>
</evidence>
<dbReference type="EMBL" id="FTNO01000006">
    <property type="protein sequence ID" value="SIR88721.1"/>
    <property type="molecule type" value="Genomic_DNA"/>
</dbReference>
<organism evidence="1 2">
    <name type="scientific">Haladaptatus litoreus</name>
    <dbReference type="NCBI Taxonomy" id="553468"/>
    <lineage>
        <taxon>Archaea</taxon>
        <taxon>Methanobacteriati</taxon>
        <taxon>Methanobacteriota</taxon>
        <taxon>Stenosarchaea group</taxon>
        <taxon>Halobacteria</taxon>
        <taxon>Halobacteriales</taxon>
        <taxon>Haladaptataceae</taxon>
        <taxon>Haladaptatus</taxon>
    </lineage>
</organism>
<proteinExistence type="predicted"/>
<dbReference type="PANTHER" id="PTHR43405:SF1">
    <property type="entry name" value="GLYCOSYL HYDROLASE DIGH"/>
    <property type="match status" value="1"/>
</dbReference>
<dbReference type="PANTHER" id="PTHR43405">
    <property type="entry name" value="GLYCOSYL HYDROLASE DIGH"/>
    <property type="match status" value="1"/>
</dbReference>
<dbReference type="Pfam" id="PF14871">
    <property type="entry name" value="GHL6"/>
    <property type="match status" value="1"/>
</dbReference>
<dbReference type="GO" id="GO:0016787">
    <property type="term" value="F:hydrolase activity"/>
    <property type="evidence" value="ECO:0007669"/>
    <property type="project" value="UniProtKB-KW"/>
</dbReference>
<sequence length="364" mass="41346">MSKGNTVDPWWNAQLLRAVTLYPWATMQPDVELKRLANNGVNTIFVVTKESDGRVFYDSEVAPNQVPGRDLLGELADAAAVHDINIVPTIFVLCDKYLLEQYPETVQVAKEGTEIRYPNVSAEHMHWACPNHDIVSEHLQAITNEIADYEVDGIQFTHFEFQPIVNGESSYLSCYCEKCQDKDETQGVSDQSPAWIDRRCKQIDSLLRKLSDPFHDRPDFLINIELETFSNLDTAINDSRRILGIDQRDIAEYADMLTPRTAHIDLDMHPVWIREVVRSLRQQTNTPITPSIRTGRGERPFNRLEDDELVSAIQLALHGGACGVSLFSDGANIGRLTPDQWDTATKMFDEIDYFDREYGPASTR</sequence>
<reference evidence="2" key="1">
    <citation type="submission" date="2017-01" db="EMBL/GenBank/DDBJ databases">
        <authorList>
            <person name="Varghese N."/>
            <person name="Submissions S."/>
        </authorList>
    </citation>
    <scope>NUCLEOTIDE SEQUENCE [LARGE SCALE GENOMIC DNA]</scope>
    <source>
        <strain evidence="2">CGMCC 1.7737</strain>
    </source>
</reference>
<gene>
    <name evidence="1" type="ORF">SAMN05421858_4349</name>
</gene>
<dbReference type="Gene3D" id="3.20.20.80">
    <property type="entry name" value="Glycosidases"/>
    <property type="match status" value="1"/>
</dbReference>
<accession>A0A1N7EKW7</accession>
<name>A0A1N7EKW7_9EURY</name>
<keyword evidence="2" id="KW-1185">Reference proteome</keyword>
<dbReference type="InterPro" id="IPR028212">
    <property type="entry name" value="GHL6"/>
</dbReference>
<protein>
    <submittedName>
        <fullName evidence="1">Hypothetical glycosyl hydrolase 6</fullName>
    </submittedName>
</protein>
<dbReference type="InterPro" id="IPR052177">
    <property type="entry name" value="Divisome_Glycosyl_Hydrolase"/>
</dbReference>
<keyword evidence="1" id="KW-0378">Hydrolase</keyword>
<evidence type="ECO:0000313" key="2">
    <source>
        <dbReference type="Proteomes" id="UP000186914"/>
    </source>
</evidence>
<dbReference type="AlphaFoldDB" id="A0A1N7EKW7"/>